<evidence type="ECO:0000256" key="1">
    <source>
        <dbReference type="SAM" id="MobiDB-lite"/>
    </source>
</evidence>
<gene>
    <name evidence="2" type="ORF">TNIN_220821</name>
</gene>
<evidence type="ECO:0000313" key="3">
    <source>
        <dbReference type="Proteomes" id="UP000886998"/>
    </source>
</evidence>
<proteinExistence type="predicted"/>
<name>A0A8X6YCQ1_9ARAC</name>
<feature type="region of interest" description="Disordered" evidence="1">
    <location>
        <begin position="58"/>
        <end position="79"/>
    </location>
</feature>
<comment type="caution">
    <text evidence="2">The sequence shown here is derived from an EMBL/GenBank/DDBJ whole genome shotgun (WGS) entry which is preliminary data.</text>
</comment>
<organism evidence="2 3">
    <name type="scientific">Trichonephila inaurata madagascariensis</name>
    <dbReference type="NCBI Taxonomy" id="2747483"/>
    <lineage>
        <taxon>Eukaryota</taxon>
        <taxon>Metazoa</taxon>
        <taxon>Ecdysozoa</taxon>
        <taxon>Arthropoda</taxon>
        <taxon>Chelicerata</taxon>
        <taxon>Arachnida</taxon>
        <taxon>Araneae</taxon>
        <taxon>Araneomorphae</taxon>
        <taxon>Entelegynae</taxon>
        <taxon>Araneoidea</taxon>
        <taxon>Nephilidae</taxon>
        <taxon>Trichonephila</taxon>
        <taxon>Trichonephila inaurata</taxon>
    </lineage>
</organism>
<accession>A0A8X6YCQ1</accession>
<sequence length="79" mass="8706">MLMVTFRCVNVVLSPTCFKALPERKEMKCRNSLSQLVFSTVRAEMAVRQLYETAFDSTASPADVDEDPGGHPGDKPTAL</sequence>
<keyword evidence="3" id="KW-1185">Reference proteome</keyword>
<evidence type="ECO:0000313" key="2">
    <source>
        <dbReference type="EMBL" id="GFY70420.1"/>
    </source>
</evidence>
<reference evidence="2" key="1">
    <citation type="submission" date="2020-08" db="EMBL/GenBank/DDBJ databases">
        <title>Multicomponent nature underlies the extraordinary mechanical properties of spider dragline silk.</title>
        <authorList>
            <person name="Kono N."/>
            <person name="Nakamura H."/>
            <person name="Mori M."/>
            <person name="Yoshida Y."/>
            <person name="Ohtoshi R."/>
            <person name="Malay A.D."/>
            <person name="Moran D.A.P."/>
            <person name="Tomita M."/>
            <person name="Numata K."/>
            <person name="Arakawa K."/>
        </authorList>
    </citation>
    <scope>NUCLEOTIDE SEQUENCE</scope>
</reference>
<feature type="compositionally biased region" description="Basic and acidic residues" evidence="1">
    <location>
        <begin position="68"/>
        <end position="79"/>
    </location>
</feature>
<dbReference type="AlphaFoldDB" id="A0A8X6YCQ1"/>
<dbReference type="EMBL" id="BMAV01018239">
    <property type="protein sequence ID" value="GFY70420.1"/>
    <property type="molecule type" value="Genomic_DNA"/>
</dbReference>
<protein>
    <submittedName>
        <fullName evidence="2">Uncharacterized protein</fullName>
    </submittedName>
</protein>
<dbReference type="Proteomes" id="UP000886998">
    <property type="component" value="Unassembled WGS sequence"/>
</dbReference>